<name>A0A652YMA4_NOCGL</name>
<dbReference type="AlphaFoldDB" id="A0A652YMA4"/>
<comment type="caution">
    <text evidence="1">The sequence shown here is derived from an EMBL/GenBank/DDBJ whole genome shotgun (WGS) entry which is preliminary data.</text>
</comment>
<proteinExistence type="predicted"/>
<protein>
    <submittedName>
        <fullName evidence="1">Uncharacterized protein</fullName>
    </submittedName>
</protein>
<evidence type="ECO:0000313" key="1">
    <source>
        <dbReference type="EMBL" id="TYQ02863.1"/>
    </source>
</evidence>
<accession>A0A652YMA4</accession>
<dbReference type="EMBL" id="VNIQ01000005">
    <property type="protein sequence ID" value="TYQ02863.1"/>
    <property type="molecule type" value="Genomic_DNA"/>
</dbReference>
<gene>
    <name evidence="1" type="ORF">FNL38_10512</name>
</gene>
<organism evidence="1">
    <name type="scientific">Nocardia globerula</name>
    <dbReference type="NCBI Taxonomy" id="1818"/>
    <lineage>
        <taxon>Bacteria</taxon>
        <taxon>Bacillati</taxon>
        <taxon>Actinomycetota</taxon>
        <taxon>Actinomycetes</taxon>
        <taxon>Mycobacteriales</taxon>
        <taxon>Nocardiaceae</taxon>
        <taxon>Nocardia</taxon>
    </lineage>
</organism>
<reference evidence="1" key="1">
    <citation type="submission" date="2019-07" db="EMBL/GenBank/DDBJ databases">
        <title>Genomic Encyclopedia of Type Strains, Phase IV (KMG-IV): sequencing the most valuable type-strain genomes for metagenomic binning, comparative biology and taxonomic classification.</title>
        <authorList>
            <person name="Goeker M."/>
        </authorList>
    </citation>
    <scope>NUCLEOTIDE SEQUENCE</scope>
    <source>
        <strain evidence="1">DSM 44596</strain>
    </source>
</reference>
<sequence>MSRPSFTRTAVVARRVRALGLEKLGRWVTDLPGSRIGFHRFRVSRRLGDFRCLPSTTPFVTRPSPIRRSSGRRGCNVCSARPVLRMVAFPYLAYDTNRCCRRTGFVGYRRGQAGMAGEATRWHAIFALAHQCRRPVVPVRGRLVAKPGQSEQCCAEVGQVRLSVQYPTQLSRLGREFDCCGE</sequence>